<accession>A0ABU4C4C1</accession>
<keyword evidence="1" id="KW-1133">Transmembrane helix</keyword>
<keyword evidence="3" id="KW-1185">Reference proteome</keyword>
<dbReference type="Proteomes" id="UP001185927">
    <property type="component" value="Unassembled WGS sequence"/>
</dbReference>
<feature type="transmembrane region" description="Helical" evidence="1">
    <location>
        <begin position="12"/>
        <end position="36"/>
    </location>
</feature>
<protein>
    <recommendedName>
        <fullName evidence="4">SMODS-associating 2TM beta-strand rich effector domain-containing protein</fullName>
    </recommendedName>
</protein>
<organism evidence="2 3">
    <name type="scientific">Rhodococcus globerulus</name>
    <dbReference type="NCBI Taxonomy" id="33008"/>
    <lineage>
        <taxon>Bacteria</taxon>
        <taxon>Bacillati</taxon>
        <taxon>Actinomycetota</taxon>
        <taxon>Actinomycetes</taxon>
        <taxon>Mycobacteriales</taxon>
        <taxon>Nocardiaceae</taxon>
        <taxon>Rhodococcus</taxon>
    </lineage>
</organism>
<name>A0ABU4C4C1_RHOGO</name>
<evidence type="ECO:0000256" key="1">
    <source>
        <dbReference type="SAM" id="Phobius"/>
    </source>
</evidence>
<evidence type="ECO:0000313" key="2">
    <source>
        <dbReference type="EMBL" id="MDV6271121.1"/>
    </source>
</evidence>
<proteinExistence type="predicted"/>
<keyword evidence="1" id="KW-0812">Transmembrane</keyword>
<evidence type="ECO:0008006" key="4">
    <source>
        <dbReference type="Google" id="ProtNLM"/>
    </source>
</evidence>
<dbReference type="RefSeq" id="WP_317545583.1">
    <property type="nucleotide sequence ID" value="NZ_JAWLKB010000031.1"/>
</dbReference>
<evidence type="ECO:0000313" key="3">
    <source>
        <dbReference type="Proteomes" id="UP001185927"/>
    </source>
</evidence>
<comment type="caution">
    <text evidence="2">The sequence shown here is derived from an EMBL/GenBank/DDBJ whole genome shotgun (WGS) entry which is preliminary data.</text>
</comment>
<reference evidence="2 3" key="1">
    <citation type="submission" date="2023-10" db="EMBL/GenBank/DDBJ databases">
        <title>Development of a sustainable strategy for remediation of hydrocarbon-contaminated territories based on the waste exchange concept.</title>
        <authorList>
            <person name="Krivoruchko A."/>
        </authorList>
    </citation>
    <scope>NUCLEOTIDE SEQUENCE [LARGE SCALE GENOMIC DNA]</scope>
    <source>
        <strain evidence="2 3">IEGM 1203</strain>
    </source>
</reference>
<sequence length="215" mass="23599">MIEFRAWLAESVKFAVAIFVFIVFEKIAPTFNALYVDVLKQAALALIAGAITFGLFDVILGRPTVELRWCIRDEVVATGTPELVIAPGARQILQLQLHGVGRPGLATWICKLSEKRPMEVAIVLRPQNLVTMTKQQFNDTVHVTPHKIVFERATGVHTGMNDSIEIAFRKRIDGAAMAAPLEFSTTLRTTAPTKIPFGKLVKTGSSIDGFIVRAA</sequence>
<dbReference type="EMBL" id="JAWLKB010000031">
    <property type="protein sequence ID" value="MDV6271121.1"/>
    <property type="molecule type" value="Genomic_DNA"/>
</dbReference>
<gene>
    <name evidence="2" type="ORF">R3Q16_31320</name>
</gene>
<keyword evidence="1" id="KW-0472">Membrane</keyword>
<feature type="transmembrane region" description="Helical" evidence="1">
    <location>
        <begin position="42"/>
        <end position="60"/>
    </location>
</feature>